<proteinExistence type="predicted"/>
<organism evidence="1 2">
    <name type="scientific">Dyadobacter endophyticus</name>
    <dbReference type="NCBI Taxonomy" id="1749036"/>
    <lineage>
        <taxon>Bacteria</taxon>
        <taxon>Pseudomonadati</taxon>
        <taxon>Bacteroidota</taxon>
        <taxon>Cytophagia</taxon>
        <taxon>Cytophagales</taxon>
        <taxon>Spirosomataceae</taxon>
        <taxon>Dyadobacter</taxon>
    </lineage>
</organism>
<dbReference type="RefSeq" id="WP_188935344.1">
    <property type="nucleotide sequence ID" value="NZ_BMIA01000003.1"/>
</dbReference>
<comment type="caution">
    <text evidence="1">The sequence shown here is derived from an EMBL/GenBank/DDBJ whole genome shotgun (WGS) entry which is preliminary data.</text>
</comment>
<accession>A0ABQ1YZL4</accession>
<dbReference type="EMBL" id="BMIA01000003">
    <property type="protein sequence ID" value="GGH42758.1"/>
    <property type="molecule type" value="Genomic_DNA"/>
</dbReference>
<protein>
    <submittedName>
        <fullName evidence="1">Uncharacterized protein</fullName>
    </submittedName>
</protein>
<reference evidence="2" key="1">
    <citation type="journal article" date="2019" name="Int. J. Syst. Evol. Microbiol.">
        <title>The Global Catalogue of Microorganisms (GCM) 10K type strain sequencing project: providing services to taxonomists for standard genome sequencing and annotation.</title>
        <authorList>
            <consortium name="The Broad Institute Genomics Platform"/>
            <consortium name="The Broad Institute Genome Sequencing Center for Infectious Disease"/>
            <person name="Wu L."/>
            <person name="Ma J."/>
        </authorList>
    </citation>
    <scope>NUCLEOTIDE SEQUENCE [LARGE SCALE GENOMIC DNA]</scope>
    <source>
        <strain evidence="2">CGMCC 1.15288</strain>
    </source>
</reference>
<name>A0ABQ1YZL4_9BACT</name>
<keyword evidence="2" id="KW-1185">Reference proteome</keyword>
<sequence length="77" mass="8972">MDKQKKKPTIKSDISTIKTIAVSHDTCFSQYFYQTGEQIRRLRNENIVHVKILRVAPVATPDGKIFYRDTPIVFFNN</sequence>
<gene>
    <name evidence="1" type="ORF">GCM10007423_39610</name>
</gene>
<evidence type="ECO:0000313" key="1">
    <source>
        <dbReference type="EMBL" id="GGH42758.1"/>
    </source>
</evidence>
<dbReference type="Proteomes" id="UP000600214">
    <property type="component" value="Unassembled WGS sequence"/>
</dbReference>
<evidence type="ECO:0000313" key="2">
    <source>
        <dbReference type="Proteomes" id="UP000600214"/>
    </source>
</evidence>